<protein>
    <submittedName>
        <fullName evidence="2">Uncharacterized protein</fullName>
    </submittedName>
</protein>
<accession>A0A2R4VRD5</accession>
<evidence type="ECO:0000313" key="2">
    <source>
        <dbReference type="EMBL" id="AWB07004.1"/>
    </source>
</evidence>
<dbReference type="Proteomes" id="UP000077405">
    <property type="component" value="Plasmid pYZ2"/>
</dbReference>
<evidence type="ECO:0000256" key="1">
    <source>
        <dbReference type="SAM" id="MobiDB-lite"/>
    </source>
</evidence>
<evidence type="ECO:0000313" key="3">
    <source>
        <dbReference type="Proteomes" id="UP000077405"/>
    </source>
</evidence>
<organism evidence="2 3">
    <name type="scientific">Azospirillum humicireducens</name>
    <dbReference type="NCBI Taxonomy" id="1226968"/>
    <lineage>
        <taxon>Bacteria</taxon>
        <taxon>Pseudomonadati</taxon>
        <taxon>Pseudomonadota</taxon>
        <taxon>Alphaproteobacteria</taxon>
        <taxon>Rhodospirillales</taxon>
        <taxon>Azospirillaceae</taxon>
        <taxon>Azospirillum</taxon>
    </lineage>
</organism>
<dbReference type="OrthoDB" id="7472444at2"/>
<geneLocation type="plasmid" evidence="2 3">
    <name>pYZ2</name>
</geneLocation>
<dbReference type="AlphaFoldDB" id="A0A2R4VRD5"/>
<dbReference type="EMBL" id="CP028903">
    <property type="protein sequence ID" value="AWB07004.1"/>
    <property type="molecule type" value="Genomic_DNA"/>
</dbReference>
<dbReference type="RefSeq" id="WP_108547302.1">
    <property type="nucleotide sequence ID" value="NZ_CP028903.1"/>
</dbReference>
<reference evidence="2 3" key="1">
    <citation type="submission" date="2018-04" db="EMBL/GenBank/DDBJ databases">
        <title>Complete genome sequence of the nitrogen-fixing bacterium Azospirillum humicireducens type strain SgZ-5.</title>
        <authorList>
            <person name="Yu Z."/>
        </authorList>
    </citation>
    <scope>NUCLEOTIDE SEQUENCE [LARGE SCALE GENOMIC DNA]</scope>
    <source>
        <strain evidence="2 3">SgZ-5</strain>
        <plasmid evidence="2 3">pYZ2</plasmid>
    </source>
</reference>
<proteinExistence type="predicted"/>
<dbReference type="KEGG" id="ahu:A6A40_18115"/>
<name>A0A2R4VRD5_9PROT</name>
<keyword evidence="3" id="KW-1185">Reference proteome</keyword>
<sequence>MSISSAGTYNGIAAAAYNRKIGRQTDQEAPPSFADTMATASGKSDRSADAAAAKPDFTHMTHKGIFDWMNEKIRSGEMSFDESTTYVSMSVSNIAGSDRLTLDNERQVDFLQRTKDGMDWAQKLGNADLYKRLSTALKTMQDYQDKPDGLSLKA</sequence>
<keyword evidence="2" id="KW-0614">Plasmid</keyword>
<feature type="region of interest" description="Disordered" evidence="1">
    <location>
        <begin position="17"/>
        <end position="54"/>
    </location>
</feature>
<gene>
    <name evidence="2" type="ORF">A6A40_18115</name>
</gene>